<name>A0AAN8QCJ3_PATCE</name>
<dbReference type="PANTHER" id="PTHR22420:SF4">
    <property type="entry name" value="PROTEIN FAM81A"/>
    <property type="match status" value="1"/>
</dbReference>
<dbReference type="Proteomes" id="UP001347796">
    <property type="component" value="Unassembled WGS sequence"/>
</dbReference>
<keyword evidence="1 3" id="KW-0175">Coiled coil</keyword>
<gene>
    <name evidence="4" type="ORF">SNE40_004553</name>
</gene>
<dbReference type="AlphaFoldDB" id="A0AAN8QCJ3"/>
<comment type="caution">
    <text evidence="4">The sequence shown here is derived from an EMBL/GenBank/DDBJ whole genome shotgun (WGS) entry which is preliminary data.</text>
</comment>
<evidence type="ECO:0000256" key="2">
    <source>
        <dbReference type="ARBA" id="ARBA00046344"/>
    </source>
</evidence>
<evidence type="ECO:0000256" key="1">
    <source>
        <dbReference type="ARBA" id="ARBA00023054"/>
    </source>
</evidence>
<dbReference type="EMBL" id="JAZGQO010000003">
    <property type="protein sequence ID" value="KAK6188367.1"/>
    <property type="molecule type" value="Genomic_DNA"/>
</dbReference>
<evidence type="ECO:0000313" key="5">
    <source>
        <dbReference type="Proteomes" id="UP001347796"/>
    </source>
</evidence>
<organism evidence="4 5">
    <name type="scientific">Patella caerulea</name>
    <name type="common">Rayed Mediterranean limpet</name>
    <dbReference type="NCBI Taxonomy" id="87958"/>
    <lineage>
        <taxon>Eukaryota</taxon>
        <taxon>Metazoa</taxon>
        <taxon>Spiralia</taxon>
        <taxon>Lophotrochozoa</taxon>
        <taxon>Mollusca</taxon>
        <taxon>Gastropoda</taxon>
        <taxon>Patellogastropoda</taxon>
        <taxon>Patelloidea</taxon>
        <taxon>Patellidae</taxon>
        <taxon>Patella</taxon>
    </lineage>
</organism>
<reference evidence="4 5" key="1">
    <citation type="submission" date="2024-01" db="EMBL/GenBank/DDBJ databases">
        <title>The genome of the rayed Mediterranean limpet Patella caerulea (Linnaeus, 1758).</title>
        <authorList>
            <person name="Anh-Thu Weber A."/>
            <person name="Halstead-Nussloch G."/>
        </authorList>
    </citation>
    <scope>NUCLEOTIDE SEQUENCE [LARGE SCALE GENOMIC DNA]</scope>
    <source>
        <strain evidence="4">AATW-2023a</strain>
        <tissue evidence="4">Whole specimen</tissue>
    </source>
</reference>
<evidence type="ECO:0000256" key="3">
    <source>
        <dbReference type="SAM" id="Coils"/>
    </source>
</evidence>
<dbReference type="PANTHER" id="PTHR22420">
    <property type="entry name" value="PROTEIN FAM81A"/>
    <property type="match status" value="1"/>
</dbReference>
<dbReference type="InterPro" id="IPR029619">
    <property type="entry name" value="FAM81"/>
</dbReference>
<sequence length="450" mass="51635">MNSSRSIRYDKPPAPTVYAPYETNQDFTAIAVGGSREQKRRSDGPLLVRHQEEPYVLRHYEEPSNNRQQEMAPIIIRQEQPTQLPPVIVQRDSGLEQTLPLIQADMNNHLDALEDRISQQEVNTQGLLQRTMKIKEDVIDSLNFTHGTWNNEKHARTLLQEHIRNITAVVNRLNHDISAIEDSLRLRDGATIGQNNALKNLEVHHVGALSDVRGRIVRCDTSIGRLGVEVKTCVQSIRTISHQQQELANRLSERMTGIETQIAAVVQNMDRIASESRVKIQHVEGDTSNYLSMLDAKTRQMIEDLRNSLTTMQAMAGTERERMEDRIIALIDQYGGNNTDLERIERKIDDNYHYLDMRILKLEDRPLEENSTQIIDIQNNVEASVLKKMDARIQMNTEDIARLKRECREGFVVIQESIANAKLVNDGKRKILEEQLRKEIGHLRKMVVLV</sequence>
<feature type="coiled-coil region" evidence="3">
    <location>
        <begin position="103"/>
        <end position="130"/>
    </location>
</feature>
<proteinExistence type="inferred from homology"/>
<accession>A0AAN8QCJ3</accession>
<evidence type="ECO:0000313" key="4">
    <source>
        <dbReference type="EMBL" id="KAK6188367.1"/>
    </source>
</evidence>
<comment type="similarity">
    <text evidence="2">Belongs to the FAM81 family.</text>
</comment>
<keyword evidence="5" id="KW-1185">Reference proteome</keyword>
<protein>
    <submittedName>
        <fullName evidence="4">Uncharacterized protein</fullName>
    </submittedName>
</protein>